<accession>A0A8S5QUW7</accession>
<protein>
    <submittedName>
        <fullName evidence="1">Uncharacterized protein</fullName>
    </submittedName>
</protein>
<reference evidence="1" key="1">
    <citation type="journal article" date="2021" name="Proc. Natl. Acad. Sci. U.S.A.">
        <title>A Catalog of Tens of Thousands of Viruses from Human Metagenomes Reveals Hidden Associations with Chronic Diseases.</title>
        <authorList>
            <person name="Tisza M.J."/>
            <person name="Buck C.B."/>
        </authorList>
    </citation>
    <scope>NUCLEOTIDE SEQUENCE</scope>
    <source>
        <strain evidence="1">CtDAq1</strain>
    </source>
</reference>
<proteinExistence type="predicted"/>
<evidence type="ECO:0000313" key="1">
    <source>
        <dbReference type="EMBL" id="DAE22444.1"/>
    </source>
</evidence>
<name>A0A8S5QUW7_9CAUD</name>
<sequence>MRIYVFVYQAVILKYNSLYSVFNSLYSEESFSYNGIDSLFLLRI</sequence>
<organism evidence="1">
    <name type="scientific">CrAss-like virus sp. ctDAq1</name>
    <dbReference type="NCBI Taxonomy" id="2826822"/>
    <lineage>
        <taxon>Viruses</taxon>
        <taxon>Duplodnaviria</taxon>
        <taxon>Heunggongvirae</taxon>
        <taxon>Uroviricota</taxon>
        <taxon>Caudoviricetes</taxon>
        <taxon>Crassvirales</taxon>
    </lineage>
</organism>
<dbReference type="EMBL" id="BK015733">
    <property type="protein sequence ID" value="DAE22444.1"/>
    <property type="molecule type" value="Genomic_DNA"/>
</dbReference>